<dbReference type="AlphaFoldDB" id="A0A1Z9Z1R6"/>
<dbReference type="EMBL" id="NEXX01000001">
    <property type="protein sequence ID" value="OUY08400.1"/>
    <property type="molecule type" value="Genomic_DNA"/>
</dbReference>
<evidence type="ECO:0000313" key="2">
    <source>
        <dbReference type="Proteomes" id="UP000196536"/>
    </source>
</evidence>
<sequence>MILKKNKSPLPNQLQLVIVKTVALFLFIFSSLCSTSIFAETLQQPKTMYYRYYDNNGVATVSKNVSPTHIRRGYEALDRNMAVIYKVPAYSVEADLKQERTRAKQSEEARKDQVLKRSYRNVAYATQKKKEALAVLQKQIDQQYQQMRQLQTDRGNYLKQRSNYILDKKPVPAQLQKTLDNNALHIKNTRNTIEQLKSTYVKQEQQFDYIISRLQRME</sequence>
<name>A0A1Z9Z1R6_9GAMM</name>
<keyword evidence="2" id="KW-1185">Reference proteome</keyword>
<reference evidence="1 2" key="1">
    <citation type="submission" date="2017-05" db="EMBL/GenBank/DDBJ databases">
        <title>Acinetobacter populi ANC 5415 (= PBJ7), whole genome shotgun sequencing project.</title>
        <authorList>
            <person name="Nemec A."/>
            <person name="Radolfova-Krizova L."/>
        </authorList>
    </citation>
    <scope>NUCLEOTIDE SEQUENCE [LARGE SCALE GENOMIC DNA]</scope>
    <source>
        <strain evidence="1 2">PBJ7</strain>
    </source>
</reference>
<proteinExistence type="predicted"/>
<gene>
    <name evidence="1" type="ORF">CAP51_01925</name>
</gene>
<dbReference type="Proteomes" id="UP000196536">
    <property type="component" value="Unassembled WGS sequence"/>
</dbReference>
<protein>
    <submittedName>
        <fullName evidence="1">Uncharacterized protein</fullName>
    </submittedName>
</protein>
<organism evidence="1 2">
    <name type="scientific">Acinetobacter populi</name>
    <dbReference type="NCBI Taxonomy" id="1582270"/>
    <lineage>
        <taxon>Bacteria</taxon>
        <taxon>Pseudomonadati</taxon>
        <taxon>Pseudomonadota</taxon>
        <taxon>Gammaproteobacteria</taxon>
        <taxon>Moraxellales</taxon>
        <taxon>Moraxellaceae</taxon>
        <taxon>Acinetobacter</taxon>
    </lineage>
</organism>
<accession>A0A1Z9Z1R6</accession>
<comment type="caution">
    <text evidence="1">The sequence shown here is derived from an EMBL/GenBank/DDBJ whole genome shotgun (WGS) entry which is preliminary data.</text>
</comment>
<evidence type="ECO:0000313" key="1">
    <source>
        <dbReference type="EMBL" id="OUY08400.1"/>
    </source>
</evidence>